<dbReference type="Gene3D" id="1.50.40.10">
    <property type="entry name" value="Mitochondrial carrier domain"/>
    <property type="match status" value="1"/>
</dbReference>
<evidence type="ECO:0000256" key="6">
    <source>
        <dbReference type="ARBA" id="ARBA00022989"/>
    </source>
</evidence>
<gene>
    <name evidence="11" type="ORF">CJ030_MR7G028079</name>
</gene>
<dbReference type="InterPro" id="IPR018108">
    <property type="entry name" value="MCP_transmembrane"/>
</dbReference>
<comment type="similarity">
    <text evidence="2 9">Belongs to the mitochondrial carrier (TC 2.A.29) family.</text>
</comment>
<organism evidence="11 12">
    <name type="scientific">Morella rubra</name>
    <name type="common">Chinese bayberry</name>
    <dbReference type="NCBI Taxonomy" id="262757"/>
    <lineage>
        <taxon>Eukaryota</taxon>
        <taxon>Viridiplantae</taxon>
        <taxon>Streptophyta</taxon>
        <taxon>Embryophyta</taxon>
        <taxon>Tracheophyta</taxon>
        <taxon>Spermatophyta</taxon>
        <taxon>Magnoliopsida</taxon>
        <taxon>eudicotyledons</taxon>
        <taxon>Gunneridae</taxon>
        <taxon>Pentapetalae</taxon>
        <taxon>rosids</taxon>
        <taxon>fabids</taxon>
        <taxon>Fagales</taxon>
        <taxon>Myricaceae</taxon>
        <taxon>Morella</taxon>
    </lineage>
</organism>
<evidence type="ECO:0000256" key="5">
    <source>
        <dbReference type="ARBA" id="ARBA00022737"/>
    </source>
</evidence>
<evidence type="ECO:0000256" key="10">
    <source>
        <dbReference type="SAM" id="Phobius"/>
    </source>
</evidence>
<evidence type="ECO:0000256" key="1">
    <source>
        <dbReference type="ARBA" id="ARBA00004141"/>
    </source>
</evidence>
<feature type="repeat" description="Solcar" evidence="8">
    <location>
        <begin position="74"/>
        <end position="167"/>
    </location>
</feature>
<name>A0A6A1V072_9ROSI</name>
<reference evidence="11 12" key="1">
    <citation type="journal article" date="2019" name="Plant Biotechnol. J.">
        <title>The red bayberry genome and genetic basis of sex determination.</title>
        <authorList>
            <person name="Jia H.M."/>
            <person name="Jia H.J."/>
            <person name="Cai Q.L."/>
            <person name="Wang Y."/>
            <person name="Zhao H.B."/>
            <person name="Yang W.F."/>
            <person name="Wang G.Y."/>
            <person name="Li Y.H."/>
            <person name="Zhan D.L."/>
            <person name="Shen Y.T."/>
            <person name="Niu Q.F."/>
            <person name="Chang L."/>
            <person name="Qiu J."/>
            <person name="Zhao L."/>
            <person name="Xie H.B."/>
            <person name="Fu W.Y."/>
            <person name="Jin J."/>
            <person name="Li X.W."/>
            <person name="Jiao Y."/>
            <person name="Zhou C.C."/>
            <person name="Tu T."/>
            <person name="Chai C.Y."/>
            <person name="Gao J.L."/>
            <person name="Fan L.J."/>
            <person name="van de Weg E."/>
            <person name="Wang J.Y."/>
            <person name="Gao Z.S."/>
        </authorList>
    </citation>
    <scope>NUCLEOTIDE SEQUENCE [LARGE SCALE GENOMIC DNA]</scope>
    <source>
        <tissue evidence="11">Leaves</tissue>
    </source>
</reference>
<keyword evidence="7 8" id="KW-0472">Membrane</keyword>
<evidence type="ECO:0000313" key="11">
    <source>
        <dbReference type="EMBL" id="KAB1205736.1"/>
    </source>
</evidence>
<dbReference type="EMBL" id="RXIC02000025">
    <property type="protein sequence ID" value="KAB1205736.1"/>
    <property type="molecule type" value="Genomic_DNA"/>
</dbReference>
<evidence type="ECO:0000313" key="12">
    <source>
        <dbReference type="Proteomes" id="UP000516437"/>
    </source>
</evidence>
<dbReference type="InterPro" id="IPR023395">
    <property type="entry name" value="MCP_dom_sf"/>
</dbReference>
<accession>A0A6A1V072</accession>
<dbReference type="PROSITE" id="PS50920">
    <property type="entry name" value="SOLCAR"/>
    <property type="match status" value="1"/>
</dbReference>
<protein>
    <submittedName>
        <fullName evidence="11">Mitochondrial uncoupling protein 2</fullName>
    </submittedName>
</protein>
<dbReference type="Proteomes" id="UP000516437">
    <property type="component" value="Chromosome 7"/>
</dbReference>
<dbReference type="AlphaFoldDB" id="A0A6A1V072"/>
<dbReference type="InterPro" id="IPR050391">
    <property type="entry name" value="Mito_Metabolite_Transporter"/>
</dbReference>
<dbReference type="PANTHER" id="PTHR45618">
    <property type="entry name" value="MITOCHONDRIAL DICARBOXYLATE CARRIER-RELATED"/>
    <property type="match status" value="1"/>
</dbReference>
<evidence type="ECO:0000256" key="4">
    <source>
        <dbReference type="ARBA" id="ARBA00022692"/>
    </source>
</evidence>
<keyword evidence="3 9" id="KW-0813">Transport</keyword>
<comment type="caution">
    <text evidence="11">The sequence shown here is derived from an EMBL/GenBank/DDBJ whole genome shotgun (WGS) entry which is preliminary data.</text>
</comment>
<evidence type="ECO:0000256" key="2">
    <source>
        <dbReference type="ARBA" id="ARBA00006375"/>
    </source>
</evidence>
<comment type="subcellular location">
    <subcellularLocation>
        <location evidence="1">Membrane</location>
        <topology evidence="1">Multi-pass membrane protein</topology>
    </subcellularLocation>
</comment>
<dbReference type="GO" id="GO:0016020">
    <property type="term" value="C:membrane"/>
    <property type="evidence" value="ECO:0007669"/>
    <property type="project" value="UniProtKB-SubCell"/>
</dbReference>
<keyword evidence="12" id="KW-1185">Reference proteome</keyword>
<dbReference type="SUPFAM" id="SSF103506">
    <property type="entry name" value="Mitochondrial carrier"/>
    <property type="match status" value="1"/>
</dbReference>
<dbReference type="OrthoDB" id="448427at2759"/>
<keyword evidence="5" id="KW-0677">Repeat</keyword>
<keyword evidence="4 8" id="KW-0812">Transmembrane</keyword>
<dbReference type="Pfam" id="PF00153">
    <property type="entry name" value="Mito_carr"/>
    <property type="match status" value="1"/>
</dbReference>
<evidence type="ECO:0000256" key="9">
    <source>
        <dbReference type="RuleBase" id="RU000488"/>
    </source>
</evidence>
<feature type="transmembrane region" description="Helical" evidence="10">
    <location>
        <begin position="183"/>
        <end position="199"/>
    </location>
</feature>
<proteinExistence type="inferred from homology"/>
<evidence type="ECO:0000256" key="8">
    <source>
        <dbReference type="PROSITE-ProRule" id="PRU00282"/>
    </source>
</evidence>
<keyword evidence="6 10" id="KW-1133">Transmembrane helix</keyword>
<evidence type="ECO:0000256" key="7">
    <source>
        <dbReference type="ARBA" id="ARBA00023136"/>
    </source>
</evidence>
<evidence type="ECO:0000256" key="3">
    <source>
        <dbReference type="ARBA" id="ARBA00022448"/>
    </source>
</evidence>
<sequence>MHSRSYGSTKANLSPPPPPKALTLKCNIVEIRQLDVCSTTIERDIMIVVCCSNVKAEAEGCSSSAWPLETNPNHELARSDLAALLTGALAILVANRIDQVKVRLQAEEKIPAGLRRRYSGALDAYLTVVRQEGLGALWTGLGPNVARNAIVIFSKLSHAVEEEDVDAEEDVDDAYKEGDFSRSLIILIYLNILLFSYLYKNL</sequence>